<keyword evidence="1" id="KW-0812">Transmembrane</keyword>
<dbReference type="OrthoDB" id="673526at2"/>
<name>A0A1I7II66_9FLAO</name>
<dbReference type="RefSeq" id="WP_093026255.1">
    <property type="nucleotide sequence ID" value="NZ_FPBK01000016.1"/>
</dbReference>
<dbReference type="PANTHER" id="PTHR36974:SF1">
    <property type="entry name" value="DOXX FAMILY MEMBRANE PROTEIN"/>
    <property type="match status" value="1"/>
</dbReference>
<keyword evidence="3" id="KW-1185">Reference proteome</keyword>
<organism evidence="2 3">
    <name type="scientific">Pustulibacterium marinum</name>
    <dbReference type="NCBI Taxonomy" id="1224947"/>
    <lineage>
        <taxon>Bacteria</taxon>
        <taxon>Pseudomonadati</taxon>
        <taxon>Bacteroidota</taxon>
        <taxon>Flavobacteriia</taxon>
        <taxon>Flavobacteriales</taxon>
        <taxon>Flavobacteriaceae</taxon>
        <taxon>Pustulibacterium</taxon>
    </lineage>
</organism>
<dbReference type="AlphaFoldDB" id="A0A1I7II66"/>
<sequence length="151" mass="17131">MKPLFVLLIATLIAVTVYKLVNGTYNLPLAASIGMSIMLLFTAMGHFMFTKGMAMMIPDFIPYKAALVYVTAFIELCGAIALHISSFQKVTAWLLIFFFIMMLPANIYAALKHVDYQNATYTGNGLNYLWFRIPLQFVYIAWVYLSSITYH</sequence>
<proteinExistence type="predicted"/>
<feature type="transmembrane region" description="Helical" evidence="1">
    <location>
        <begin position="29"/>
        <end position="49"/>
    </location>
</feature>
<feature type="transmembrane region" description="Helical" evidence="1">
    <location>
        <begin position="61"/>
        <end position="84"/>
    </location>
</feature>
<evidence type="ECO:0000313" key="2">
    <source>
        <dbReference type="EMBL" id="SFU72615.1"/>
    </source>
</evidence>
<feature type="transmembrane region" description="Helical" evidence="1">
    <location>
        <begin position="90"/>
        <end position="109"/>
    </location>
</feature>
<dbReference type="PANTHER" id="PTHR36974">
    <property type="entry name" value="MEMBRANE PROTEIN-RELATED"/>
    <property type="match status" value="1"/>
</dbReference>
<keyword evidence="1" id="KW-1133">Transmembrane helix</keyword>
<gene>
    <name evidence="2" type="ORF">SAMN05216480_11676</name>
</gene>
<accession>A0A1I7II66</accession>
<evidence type="ECO:0000256" key="1">
    <source>
        <dbReference type="SAM" id="Phobius"/>
    </source>
</evidence>
<dbReference type="STRING" id="1224947.SAMN05216480_11676"/>
<dbReference type="EMBL" id="FPBK01000016">
    <property type="protein sequence ID" value="SFU72615.1"/>
    <property type="molecule type" value="Genomic_DNA"/>
</dbReference>
<dbReference type="Proteomes" id="UP000199138">
    <property type="component" value="Unassembled WGS sequence"/>
</dbReference>
<protein>
    <submittedName>
        <fullName evidence="2">Uncharacterized membrane protein</fullName>
    </submittedName>
</protein>
<evidence type="ECO:0000313" key="3">
    <source>
        <dbReference type="Proteomes" id="UP000199138"/>
    </source>
</evidence>
<feature type="transmembrane region" description="Helical" evidence="1">
    <location>
        <begin position="129"/>
        <end position="150"/>
    </location>
</feature>
<reference evidence="2 3" key="1">
    <citation type="submission" date="2016-10" db="EMBL/GenBank/DDBJ databases">
        <authorList>
            <person name="de Groot N.N."/>
        </authorList>
    </citation>
    <scope>NUCLEOTIDE SEQUENCE [LARGE SCALE GENOMIC DNA]</scope>
    <source>
        <strain evidence="2 3">CGMCC 1.12333</strain>
    </source>
</reference>
<keyword evidence="1" id="KW-0472">Membrane</keyword>